<dbReference type="EMBL" id="HBEG01045187">
    <property type="protein sequence ID" value="CAD8383828.1"/>
    <property type="molecule type" value="Transcribed_RNA"/>
</dbReference>
<evidence type="ECO:0000256" key="2">
    <source>
        <dbReference type="SAM" id="Phobius"/>
    </source>
</evidence>
<feature type="transmembrane region" description="Helical" evidence="2">
    <location>
        <begin position="152"/>
        <end position="173"/>
    </location>
</feature>
<feature type="transmembrane region" description="Helical" evidence="2">
    <location>
        <begin position="414"/>
        <end position="434"/>
    </location>
</feature>
<evidence type="ECO:0008006" key="4">
    <source>
        <dbReference type="Google" id="ProtNLM"/>
    </source>
</evidence>
<dbReference type="InterPro" id="IPR051843">
    <property type="entry name" value="CPA1_transporter"/>
</dbReference>
<feature type="transmembrane region" description="Helical" evidence="2">
    <location>
        <begin position="86"/>
        <end position="108"/>
    </location>
</feature>
<accession>A0A7S0B671</accession>
<keyword evidence="2" id="KW-0472">Membrane</keyword>
<gene>
    <name evidence="3" type="ORF">PBAH0796_LOCUS27516</name>
</gene>
<keyword evidence="2" id="KW-1133">Transmembrane helix</keyword>
<feature type="region of interest" description="Disordered" evidence="1">
    <location>
        <begin position="583"/>
        <end position="603"/>
    </location>
</feature>
<feature type="transmembrane region" description="Helical" evidence="2">
    <location>
        <begin position="56"/>
        <end position="74"/>
    </location>
</feature>
<feature type="transmembrane region" description="Helical" evidence="2">
    <location>
        <begin position="114"/>
        <end position="132"/>
    </location>
</feature>
<keyword evidence="2" id="KW-0812">Transmembrane</keyword>
<proteinExistence type="predicted"/>
<dbReference type="PANTHER" id="PTHR31102:SF1">
    <property type="entry name" value="CATION_H+ EXCHANGER DOMAIN-CONTAINING PROTEIN"/>
    <property type="match status" value="1"/>
</dbReference>
<evidence type="ECO:0000256" key="1">
    <source>
        <dbReference type="SAM" id="MobiDB-lite"/>
    </source>
</evidence>
<feature type="transmembrane region" description="Helical" evidence="2">
    <location>
        <begin position="268"/>
        <end position="284"/>
    </location>
</feature>
<feature type="transmembrane region" description="Helical" evidence="2">
    <location>
        <begin position="296"/>
        <end position="314"/>
    </location>
</feature>
<feature type="transmembrane region" description="Helical" evidence="2">
    <location>
        <begin position="32"/>
        <end position="50"/>
    </location>
</feature>
<feature type="transmembrane region" description="Helical" evidence="2">
    <location>
        <begin position="6"/>
        <end position="25"/>
    </location>
</feature>
<feature type="transmembrane region" description="Helical" evidence="2">
    <location>
        <begin position="193"/>
        <end position="214"/>
    </location>
</feature>
<protein>
    <recommendedName>
        <fullName evidence="4">Cation/H+ exchanger domain-containing protein</fullName>
    </recommendedName>
</protein>
<reference evidence="3" key="1">
    <citation type="submission" date="2021-01" db="EMBL/GenBank/DDBJ databases">
        <authorList>
            <person name="Corre E."/>
            <person name="Pelletier E."/>
            <person name="Niang G."/>
            <person name="Scheremetjew M."/>
            <person name="Finn R."/>
            <person name="Kale V."/>
            <person name="Holt S."/>
            <person name="Cochrane G."/>
            <person name="Meng A."/>
            <person name="Brown T."/>
            <person name="Cohen L."/>
        </authorList>
    </citation>
    <scope>NUCLEOTIDE SEQUENCE</scope>
    <source>
        <strain evidence="3">Pbaha01</strain>
    </source>
</reference>
<organism evidence="3">
    <name type="scientific">Pyrodinium bahamense</name>
    <dbReference type="NCBI Taxonomy" id="73915"/>
    <lineage>
        <taxon>Eukaryota</taxon>
        <taxon>Sar</taxon>
        <taxon>Alveolata</taxon>
        <taxon>Dinophyceae</taxon>
        <taxon>Gonyaulacales</taxon>
        <taxon>Pyrocystaceae</taxon>
        <taxon>Pyrodinium</taxon>
    </lineage>
</organism>
<feature type="transmembrane region" description="Helical" evidence="2">
    <location>
        <begin position="326"/>
        <end position="351"/>
    </location>
</feature>
<sequence length="615" mass="66258">MTASIPLNYPVQLGIAYLFLVGYLVRTLFVSVRLPASVGVIVTGFAFSYFFQADIFFARDVLQELAFFLVLLTAGLEIRLQDLKPYIFMMALLPATCELLAIAVYGHFVMGFTVVEGLVLGTVLVAIGDGLVIPKMKEFGVHFPGHPMPRLVFIWAPLEASFALTLFGTLVGLSAPASQPDIDFSLVAIANVIRFIATLLAGALLGATSGWIIPRRTKLTFSGHQVFTGAPVESFLLVLAVALCAFGIGAGEAGEELVPMGFSPGSLFQPELLVIVTGTCFAAVADRQVLHDVDTVMGGVWVFGQLILFSMLGSRTSLGIFPQLLHVLPVIAVGLSCRFAGIFLSIGLALLTGASGHPFQRSMIVHDTLFCFLSTIPRATIQGALGSVPVTQRFFQHCPHQHNAQDWIFTAARLYIVCMSICGMILLNTFGPLLCDATSSRPHWDCCQELEAEEALAVEMQQFDAEQLPEVASREVGNVQAALEVLAKRFSVSREAVLGALRMAAACEPNGLLAGAVEDREQLLLTRTVSEPAEQLSKAQEVILEGARLPRTRHGRLPARYPTRGLALVQFECTGAMLAEAPREPAGCSRGPSGESAEAADRLQAEDLPIANRWL</sequence>
<evidence type="ECO:0000313" key="3">
    <source>
        <dbReference type="EMBL" id="CAD8383828.1"/>
    </source>
</evidence>
<dbReference type="AlphaFoldDB" id="A0A7S0B671"/>
<name>A0A7S0B671_9DINO</name>
<feature type="transmembrane region" description="Helical" evidence="2">
    <location>
        <begin position="226"/>
        <end position="248"/>
    </location>
</feature>
<dbReference type="PANTHER" id="PTHR31102">
    <property type="match status" value="1"/>
</dbReference>